<dbReference type="SUPFAM" id="SSF51126">
    <property type="entry name" value="Pectin lyase-like"/>
    <property type="match status" value="1"/>
</dbReference>
<proteinExistence type="predicted"/>
<reference evidence="3 4" key="1">
    <citation type="submission" date="2022-10" db="EMBL/GenBank/DDBJ databases">
        <title>Luteolibacter arcticus strain CCTCC AB 2014275, whole genome shotgun sequencing project.</title>
        <authorList>
            <person name="Zhao G."/>
            <person name="Shen L."/>
        </authorList>
    </citation>
    <scope>NUCLEOTIDE SEQUENCE [LARGE SCALE GENOMIC DNA]</scope>
    <source>
        <strain evidence="3 4">CCTCC AB 2014275</strain>
    </source>
</reference>
<dbReference type="InterPro" id="IPR013425">
    <property type="entry name" value="Autotrns_rpt"/>
</dbReference>
<keyword evidence="4" id="KW-1185">Reference proteome</keyword>
<evidence type="ECO:0000313" key="4">
    <source>
        <dbReference type="Proteomes" id="UP001320876"/>
    </source>
</evidence>
<evidence type="ECO:0008006" key="5">
    <source>
        <dbReference type="Google" id="ProtNLM"/>
    </source>
</evidence>
<dbReference type="NCBIfam" id="TIGR02601">
    <property type="entry name" value="autotrns_rpt"/>
    <property type="match status" value="1"/>
</dbReference>
<comment type="caution">
    <text evidence="3">The sequence shown here is derived from an EMBL/GenBank/DDBJ whole genome shotgun (WGS) entry which is preliminary data.</text>
</comment>
<dbReference type="EMBL" id="JAPDDT010000001">
    <property type="protein sequence ID" value="MCW1921151.1"/>
    <property type="molecule type" value="Genomic_DNA"/>
</dbReference>
<feature type="region of interest" description="Disordered" evidence="2">
    <location>
        <begin position="1077"/>
        <end position="1096"/>
    </location>
</feature>
<protein>
    <recommendedName>
        <fullName evidence="5">Autotransporter-associated beta strand repeat-containing protein</fullName>
    </recommendedName>
</protein>
<gene>
    <name evidence="3" type="ORF">OKA05_01210</name>
</gene>
<organism evidence="3 4">
    <name type="scientific">Luteolibacter arcticus</name>
    <dbReference type="NCBI Taxonomy" id="1581411"/>
    <lineage>
        <taxon>Bacteria</taxon>
        <taxon>Pseudomonadati</taxon>
        <taxon>Verrucomicrobiota</taxon>
        <taxon>Verrucomicrobiia</taxon>
        <taxon>Verrucomicrobiales</taxon>
        <taxon>Verrucomicrobiaceae</taxon>
        <taxon>Luteolibacter</taxon>
    </lineage>
</organism>
<sequence>MNFRLIAGRNSLFLLYASLSTPCVSFGQSTWDGSDDRHWSTPGNWQANVVPPNGGAIKIADSTGNNLNLEASHSIGLLTFGTSGTRTSAFVIQTGKNRVLTYNGGLTASGSFTTGVPLPFRIQGNHVIGGVDQIWNIGGSAGTVLNDSGVGFLPINDQLDQGSVVLEKDILKQGSGQLSFIGVAVSGIGDIVGTTGSIKFNAGSSLPLDVGGPGTIEMQGSSKLFTVVNSGVMGNFNRPIVMRDSSSWTHDSGDARATVIASNIAWLDNSHLLTVDSNLELSGTWSGTETVSISGDHPLTLTGANGGFTGSIANTNVTAVRLDGAFGGSLSTNNGILIANGLVSGDATLTGGTLALRSTLTGTLFANPGTKLMGEPTVGGDIDLAGVTIWADPSTPAALGNGVGDQLILSNDNEIVLATVPTGLTTFPVLKYASLTGGAGDIDLAEGAANYRGASLSFATPGEIRVTVAPGAVSWNTTSSGTWNANSSANWTGSSTKFFHLDAVTFPNKGDLTITLSGRLMPGVITFSNTSTDDYTLSGSGTISGGASIDKTGNGKVTLGGGSAQDYTGSIRVRNGLLVMGSDGAFGHSSGITVEDGAQVNINGKKPGDNAARGYTYTISGTGSDADSAGAIVNSVNADSNGEGLIGSAGIKSLILAGDATISSKGRYDIGFVHLAGHGTIQGNHHTLTVKTDVVSEGEGFDGMAFRAPASDIDIVVLSPGVIWAEDFDDAFGGDSGTLRIKSGAKAGTYGYRTIATPVFLEGGGTLHNQGAATGTWTGGITLEGNATIRAQTRRIVIASNIVETGGPRNLSKTGDSVLSLNGNGSYTGTTAVSGGTFLVNGSLGTGGTITVSGSATIGGSGSIARAVIVNGTLSPGQSVGALQTAGVTMAAGSKISFEIDRWTGTTPGVDWDLLNATSITLNQTTSSPVEITIPSLPADFNGTAKTLTIAVSTATISNFDANEFDIFTPNGPANWAVKLAADNRMIQLTYLGGGAASPFETWATTTHGLSGTNALPAGNPDGDGFTNYEEFLFGGSPNAPTPSLSQLTRAGSVLTLRWFERSGCTYVLQESSTLEDPWPTSAAVPTTDSDQSGALSGYVRKKATLTITGGRKFLRIQGTE</sequence>
<keyword evidence="1" id="KW-0732">Signal</keyword>
<evidence type="ECO:0000313" key="3">
    <source>
        <dbReference type="EMBL" id="MCW1921151.1"/>
    </source>
</evidence>
<evidence type="ECO:0000256" key="2">
    <source>
        <dbReference type="SAM" id="MobiDB-lite"/>
    </source>
</evidence>
<evidence type="ECO:0000256" key="1">
    <source>
        <dbReference type="ARBA" id="ARBA00022729"/>
    </source>
</evidence>
<name>A0ABT3GBZ6_9BACT</name>
<feature type="compositionally biased region" description="Polar residues" evidence="2">
    <location>
        <begin position="1084"/>
        <end position="1095"/>
    </location>
</feature>
<dbReference type="RefSeq" id="WP_264485260.1">
    <property type="nucleotide sequence ID" value="NZ_JAPDDT010000001.1"/>
</dbReference>
<dbReference type="InterPro" id="IPR011050">
    <property type="entry name" value="Pectin_lyase_fold/virulence"/>
</dbReference>
<accession>A0ABT3GBZ6</accession>
<dbReference type="Proteomes" id="UP001320876">
    <property type="component" value="Unassembled WGS sequence"/>
</dbReference>